<comment type="caution">
    <text evidence="2">The sequence shown here is derived from an EMBL/GenBank/DDBJ whole genome shotgun (WGS) entry which is preliminary data.</text>
</comment>
<dbReference type="InterPro" id="IPR045652">
    <property type="entry name" value="DUF6397"/>
</dbReference>
<evidence type="ECO:0000313" key="2">
    <source>
        <dbReference type="EMBL" id="KND30561.1"/>
    </source>
</evidence>
<feature type="region of interest" description="Disordered" evidence="1">
    <location>
        <begin position="255"/>
        <end position="311"/>
    </location>
</feature>
<accession>A0A0L0JYC1</accession>
<sequence>MSQHTTARPRPLTCTPGRAAKELGVKRGEFDFAVHLGRVRTVPDEGGGGRRIPYAEIERLRARPDFPESFLEEVRTVGTAEAADLLKISPARFSRLARLGLVSPVRFYLNRYRAVVWLYLADELRRFAEDPANASLLSGPAPEELRARLAEGLDRRPRNWRGRHLGFLLRQADTPWQRAGAVAAFLDSDQVADLVPDLYERAYLNRSRPALPTHGAPGSPSAQLAAKIMTANFLDEIGWLRTELYEALTEARESLTALRPAPEPAPEPAPRTEPTPEPTPEPPPAPRPRTVRTRRHLSKWLRRKGRTRQRV</sequence>
<organism evidence="2 3">
    <name type="scientific">Streptomyces acidiscabies</name>
    <dbReference type="NCBI Taxonomy" id="42234"/>
    <lineage>
        <taxon>Bacteria</taxon>
        <taxon>Bacillati</taxon>
        <taxon>Actinomycetota</taxon>
        <taxon>Actinomycetes</taxon>
        <taxon>Kitasatosporales</taxon>
        <taxon>Streptomycetaceae</taxon>
        <taxon>Streptomyces</taxon>
    </lineage>
</organism>
<protein>
    <submittedName>
        <fullName evidence="2">Uncharacterized protein</fullName>
    </submittedName>
</protein>
<dbReference type="EMBL" id="JPPY01000165">
    <property type="protein sequence ID" value="KND30561.1"/>
    <property type="molecule type" value="Genomic_DNA"/>
</dbReference>
<feature type="compositionally biased region" description="Pro residues" evidence="1">
    <location>
        <begin position="261"/>
        <end position="287"/>
    </location>
</feature>
<evidence type="ECO:0000313" key="3">
    <source>
        <dbReference type="Proteomes" id="UP000037151"/>
    </source>
</evidence>
<dbReference type="Pfam" id="PF19934">
    <property type="entry name" value="DUF6397"/>
    <property type="match status" value="1"/>
</dbReference>
<name>A0A0L0JYC1_9ACTN</name>
<dbReference type="Proteomes" id="UP000037151">
    <property type="component" value="Unassembled WGS sequence"/>
</dbReference>
<gene>
    <name evidence="2" type="ORF">IQ63_28415</name>
</gene>
<dbReference type="RefSeq" id="WP_050373150.1">
    <property type="nucleotide sequence ID" value="NZ_KQ257829.1"/>
</dbReference>
<evidence type="ECO:0000256" key="1">
    <source>
        <dbReference type="SAM" id="MobiDB-lite"/>
    </source>
</evidence>
<dbReference type="AlphaFoldDB" id="A0A0L0JYC1"/>
<dbReference type="PATRIC" id="fig|42234.21.peg.5862"/>
<dbReference type="OrthoDB" id="4335318at2"/>
<reference evidence="3" key="1">
    <citation type="submission" date="2014-07" db="EMBL/GenBank/DDBJ databases">
        <title>Genome sequencing of plant-pathogenic Streptomyces species.</title>
        <authorList>
            <person name="Harrison J."/>
            <person name="Sapp M."/>
            <person name="Thwaites R."/>
            <person name="Studholme D.J."/>
        </authorList>
    </citation>
    <scope>NUCLEOTIDE SEQUENCE [LARGE SCALE GENOMIC DNA]</scope>
    <source>
        <strain evidence="3">NCPPB 4445</strain>
    </source>
</reference>
<feature type="compositionally biased region" description="Basic residues" evidence="1">
    <location>
        <begin position="289"/>
        <end position="311"/>
    </location>
</feature>
<proteinExistence type="predicted"/>